<keyword evidence="9" id="KW-1133">Transmembrane helix</keyword>
<dbReference type="PANTHER" id="PTHR43289">
    <property type="entry name" value="MITOGEN-ACTIVATED PROTEIN KINASE KINASE KINASE 20-RELATED"/>
    <property type="match status" value="1"/>
</dbReference>
<keyword evidence="4 7" id="KW-0547">Nucleotide-binding</keyword>
<dbReference type="GO" id="GO:0004674">
    <property type="term" value="F:protein serine/threonine kinase activity"/>
    <property type="evidence" value="ECO:0007669"/>
    <property type="project" value="UniProtKB-KW"/>
</dbReference>
<dbReference type="Gene3D" id="1.10.510.10">
    <property type="entry name" value="Transferase(Phosphotransferase) domain 1"/>
    <property type="match status" value="1"/>
</dbReference>
<feature type="compositionally biased region" description="Polar residues" evidence="8">
    <location>
        <begin position="321"/>
        <end position="332"/>
    </location>
</feature>
<dbReference type="EC" id="2.7.11.1" evidence="1"/>
<accession>A0A7S8MXB8</accession>
<sequence length="553" mass="58218">MASRPPSQPPALPGFDYVRLLGSGGFADVFLYQQLHPRRQVAVKVLLKERLGTTTAEGFTEEANLMAQLATHPSIVSVYQAGVSDDGRPYLVMEFCSRPNLQARHRRERFSEAETLRVGVQIAGAIETAHRAGILHRDIKPANILVTDYGRPALTDFGISATTNDAMTGMSIPWSPPESLRTPPVGYPSSDVYSLAATLYTLLTNRSPFEIPGASNTELDVMARIQSMPLPSTGRADVSPQLQAVLGRAMAKSPDQRYASAIEFARALQRVQIEHGMQATQIDVLEEELVEEDADEGEERTRFRGVTSIDAQSAAVIDPPTSLSVDPLSTGTPAPPSDAAPASFSAGMPQRTPAGPAEDGSMDATVSRDAAVRPASSPALAAAPPLAAPVAPPLDETLVRGTSGSTEPLAASSSPRRRGRGWVLAGVGAVVVVVGVGTALLLAPGGVGEPAERAIVTPAPVDAVDEEAVPLVTDLVGEAAGDDVVFTWTNPDPQPGDIYLYRPVVAGEEFAFEETTELTVSVASDASGRACIEIVLRREDGTSSSDSAEECAP</sequence>
<dbReference type="CDD" id="cd14014">
    <property type="entry name" value="STKc_PknB_like"/>
    <property type="match status" value="1"/>
</dbReference>
<evidence type="ECO:0000313" key="12">
    <source>
        <dbReference type="Proteomes" id="UP000594480"/>
    </source>
</evidence>
<dbReference type="Pfam" id="PF00069">
    <property type="entry name" value="Pkinase"/>
    <property type="match status" value="1"/>
</dbReference>
<gene>
    <name evidence="11" type="ORF">IT882_02270</name>
</gene>
<organism evidence="11 12">
    <name type="scientific">Microbacterium schleiferi</name>
    <dbReference type="NCBI Taxonomy" id="69362"/>
    <lineage>
        <taxon>Bacteria</taxon>
        <taxon>Bacillati</taxon>
        <taxon>Actinomycetota</taxon>
        <taxon>Actinomycetes</taxon>
        <taxon>Micrococcales</taxon>
        <taxon>Microbacteriaceae</taxon>
        <taxon>Microbacterium</taxon>
    </lineage>
</organism>
<dbReference type="SMART" id="SM00220">
    <property type="entry name" value="S_TKc"/>
    <property type="match status" value="1"/>
</dbReference>
<evidence type="ECO:0000256" key="6">
    <source>
        <dbReference type="ARBA" id="ARBA00022840"/>
    </source>
</evidence>
<name>A0A7S8MXB8_9MICO</name>
<evidence type="ECO:0000256" key="9">
    <source>
        <dbReference type="SAM" id="Phobius"/>
    </source>
</evidence>
<dbReference type="InterPro" id="IPR000719">
    <property type="entry name" value="Prot_kinase_dom"/>
</dbReference>
<feature type="transmembrane region" description="Helical" evidence="9">
    <location>
        <begin position="422"/>
        <end position="443"/>
    </location>
</feature>
<feature type="binding site" evidence="7">
    <location>
        <position position="44"/>
    </location>
    <ligand>
        <name>ATP</name>
        <dbReference type="ChEBI" id="CHEBI:30616"/>
    </ligand>
</feature>
<evidence type="ECO:0000256" key="5">
    <source>
        <dbReference type="ARBA" id="ARBA00022777"/>
    </source>
</evidence>
<dbReference type="AlphaFoldDB" id="A0A7S8MXB8"/>
<feature type="compositionally biased region" description="Low complexity" evidence="8">
    <location>
        <begin position="372"/>
        <end position="385"/>
    </location>
</feature>
<evidence type="ECO:0000256" key="1">
    <source>
        <dbReference type="ARBA" id="ARBA00012513"/>
    </source>
</evidence>
<reference evidence="11 12" key="1">
    <citation type="submission" date="2020-11" db="EMBL/GenBank/DDBJ databases">
        <title>Amino acid is mineralized and recycled by bacteria in oceanic microbiome.</title>
        <authorList>
            <person name="Zheng L.Y."/>
        </authorList>
    </citation>
    <scope>NUCLEOTIDE SEQUENCE [LARGE SCALE GENOMIC DNA]</scope>
    <source>
        <strain evidence="11 12">A32-1</strain>
    </source>
</reference>
<dbReference type="GO" id="GO:0005524">
    <property type="term" value="F:ATP binding"/>
    <property type="evidence" value="ECO:0007669"/>
    <property type="project" value="UniProtKB-UniRule"/>
</dbReference>
<dbReference type="InterPro" id="IPR011009">
    <property type="entry name" value="Kinase-like_dom_sf"/>
</dbReference>
<keyword evidence="9" id="KW-0472">Membrane</keyword>
<dbReference type="EMBL" id="CP064760">
    <property type="protein sequence ID" value="QPE04969.1"/>
    <property type="molecule type" value="Genomic_DNA"/>
</dbReference>
<proteinExistence type="predicted"/>
<dbReference type="SUPFAM" id="SSF56112">
    <property type="entry name" value="Protein kinase-like (PK-like)"/>
    <property type="match status" value="1"/>
</dbReference>
<dbReference type="PROSITE" id="PS50011">
    <property type="entry name" value="PROTEIN_KINASE_DOM"/>
    <property type="match status" value="1"/>
</dbReference>
<keyword evidence="12" id="KW-1185">Reference proteome</keyword>
<dbReference type="RefSeq" id="WP_195692990.1">
    <property type="nucleotide sequence ID" value="NZ_CP064760.1"/>
</dbReference>
<dbReference type="PROSITE" id="PS00107">
    <property type="entry name" value="PROTEIN_KINASE_ATP"/>
    <property type="match status" value="1"/>
</dbReference>
<evidence type="ECO:0000259" key="10">
    <source>
        <dbReference type="PROSITE" id="PS50011"/>
    </source>
</evidence>
<evidence type="ECO:0000256" key="8">
    <source>
        <dbReference type="SAM" id="MobiDB-lite"/>
    </source>
</evidence>
<feature type="region of interest" description="Disordered" evidence="8">
    <location>
        <begin position="291"/>
        <end position="417"/>
    </location>
</feature>
<dbReference type="InterPro" id="IPR008271">
    <property type="entry name" value="Ser/Thr_kinase_AS"/>
</dbReference>
<dbReference type="PANTHER" id="PTHR43289:SF6">
    <property type="entry name" value="SERINE_THREONINE-PROTEIN KINASE NEKL-3"/>
    <property type="match status" value="1"/>
</dbReference>
<evidence type="ECO:0000256" key="7">
    <source>
        <dbReference type="PROSITE-ProRule" id="PRU10141"/>
    </source>
</evidence>
<evidence type="ECO:0000313" key="11">
    <source>
        <dbReference type="EMBL" id="QPE04969.1"/>
    </source>
</evidence>
<evidence type="ECO:0000256" key="3">
    <source>
        <dbReference type="ARBA" id="ARBA00022679"/>
    </source>
</evidence>
<feature type="compositionally biased region" description="Polar residues" evidence="8">
    <location>
        <begin position="400"/>
        <end position="414"/>
    </location>
</feature>
<feature type="domain" description="Protein kinase" evidence="10">
    <location>
        <begin position="15"/>
        <end position="271"/>
    </location>
</feature>
<keyword evidence="3" id="KW-0808">Transferase</keyword>
<keyword evidence="2 11" id="KW-0723">Serine/threonine-protein kinase</keyword>
<keyword evidence="6 7" id="KW-0067">ATP-binding</keyword>
<evidence type="ECO:0000256" key="2">
    <source>
        <dbReference type="ARBA" id="ARBA00022527"/>
    </source>
</evidence>
<dbReference type="InterPro" id="IPR017441">
    <property type="entry name" value="Protein_kinase_ATP_BS"/>
</dbReference>
<evidence type="ECO:0000256" key="4">
    <source>
        <dbReference type="ARBA" id="ARBA00022741"/>
    </source>
</evidence>
<keyword evidence="9" id="KW-0812">Transmembrane</keyword>
<protein>
    <recommendedName>
        <fullName evidence="1">non-specific serine/threonine protein kinase</fullName>
        <ecNumber evidence="1">2.7.11.1</ecNumber>
    </recommendedName>
</protein>
<dbReference type="KEGG" id="msf:IT882_02270"/>
<dbReference type="Proteomes" id="UP000594480">
    <property type="component" value="Chromosome"/>
</dbReference>
<keyword evidence="5 11" id="KW-0418">Kinase</keyword>
<dbReference type="PROSITE" id="PS00108">
    <property type="entry name" value="PROTEIN_KINASE_ST"/>
    <property type="match status" value="1"/>
</dbReference>